<organism evidence="1 2">
    <name type="scientific">Marinobacter zhanjiangensis</name>
    <dbReference type="NCBI Taxonomy" id="578215"/>
    <lineage>
        <taxon>Bacteria</taxon>
        <taxon>Pseudomonadati</taxon>
        <taxon>Pseudomonadota</taxon>
        <taxon>Gammaproteobacteria</taxon>
        <taxon>Pseudomonadales</taxon>
        <taxon>Marinobacteraceae</taxon>
        <taxon>Marinobacter</taxon>
    </lineage>
</organism>
<evidence type="ECO:0000313" key="1">
    <source>
        <dbReference type="EMBL" id="GGY76541.1"/>
    </source>
</evidence>
<reference evidence="2" key="1">
    <citation type="journal article" date="2019" name="Int. J. Syst. Evol. Microbiol.">
        <title>The Global Catalogue of Microorganisms (GCM) 10K type strain sequencing project: providing services to taxonomists for standard genome sequencing and annotation.</title>
        <authorList>
            <consortium name="The Broad Institute Genomics Platform"/>
            <consortium name="The Broad Institute Genome Sequencing Center for Infectious Disease"/>
            <person name="Wu L."/>
            <person name="Ma J."/>
        </authorList>
    </citation>
    <scope>NUCLEOTIDE SEQUENCE [LARGE SCALE GENOMIC DNA]</scope>
    <source>
        <strain evidence="2">KCTC 22280</strain>
    </source>
</reference>
<dbReference type="EMBL" id="BMXV01000005">
    <property type="protein sequence ID" value="GGY76541.1"/>
    <property type="molecule type" value="Genomic_DNA"/>
</dbReference>
<name>A0ABQ3B3C9_9GAMM</name>
<comment type="caution">
    <text evidence="1">The sequence shown here is derived from an EMBL/GenBank/DDBJ whole genome shotgun (WGS) entry which is preliminary data.</text>
</comment>
<keyword evidence="2" id="KW-1185">Reference proteome</keyword>
<accession>A0ABQ3B3C9</accession>
<gene>
    <name evidence="1" type="ORF">GCM10007071_25080</name>
</gene>
<proteinExistence type="predicted"/>
<protein>
    <submittedName>
        <fullName evidence="1">Uncharacterized protein</fullName>
    </submittedName>
</protein>
<dbReference type="RefSeq" id="WP_189576914.1">
    <property type="nucleotide sequence ID" value="NZ_BMXV01000005.1"/>
</dbReference>
<evidence type="ECO:0000313" key="2">
    <source>
        <dbReference type="Proteomes" id="UP000601597"/>
    </source>
</evidence>
<dbReference type="Proteomes" id="UP000601597">
    <property type="component" value="Unassembled WGS sequence"/>
</dbReference>
<sequence>MAVGDHPRSLNLWAENQPPRIMMVREASMPWGDVQSLLKKLSLANQNFSTAPAWPTFIHVAAIG</sequence>